<dbReference type="InterPro" id="IPR001753">
    <property type="entry name" value="Enoyl-CoA_hydra/iso"/>
</dbReference>
<protein>
    <submittedName>
        <fullName evidence="2">Putative enoyl-hydratase isomerase protein</fullName>
    </submittedName>
</protein>
<keyword evidence="1" id="KW-0732">Signal</keyword>
<evidence type="ECO:0000256" key="1">
    <source>
        <dbReference type="SAM" id="SignalP"/>
    </source>
</evidence>
<keyword evidence="2" id="KW-0413">Isomerase</keyword>
<dbReference type="InterPro" id="IPR029045">
    <property type="entry name" value="ClpP/crotonase-like_dom_sf"/>
</dbReference>
<evidence type="ECO:0000313" key="3">
    <source>
        <dbReference type="Proteomes" id="UP000012045"/>
    </source>
</evidence>
<dbReference type="Gene3D" id="3.90.226.10">
    <property type="entry name" value="2-enoyl-CoA Hydratase, Chain A, domain 1"/>
    <property type="match status" value="1"/>
</dbReference>
<dbReference type="STRING" id="1290391.M7TBB3"/>
<sequence length="293" mass="31484">MSPSWILGSAFSMLLSTVMALDFPAYPGLRLNQSRAGVLEVAFNSPPVNVWGLDTITGLGDIFQKLRNDTDTKVVLFTSDVPGFFVNHLDLLITPFDPTVGQRTAQLLFDMSTLNQITIAAVEGKTRGAGNEFLTSLDMRFATTTHTLIGQPEIGLGLIPGAGGSNFLPRLIGRGRAMEYVLSGNDIGAMEAAAIGWVNKAFESTPEMYAHIDALVSRFALFSLPAIGLAKQSINAATRPTLAELMADANRFLQTLSNPEVPVLIGKALSLAQNQTVGYAENFFGEVIPQLYS</sequence>
<name>M7TBB3_BOTF1</name>
<reference evidence="3" key="1">
    <citation type="journal article" date="2013" name="Genome Announc.">
        <title>Draft genome sequence of Botrytis cinerea BcDW1, inoculum for noble rot of grape berries.</title>
        <authorList>
            <person name="Blanco-Ulate B."/>
            <person name="Allen G."/>
            <person name="Powell A.L."/>
            <person name="Cantu D."/>
        </authorList>
    </citation>
    <scope>NUCLEOTIDE SEQUENCE [LARGE SCALE GENOMIC DNA]</scope>
    <source>
        <strain evidence="3">BcDW1</strain>
    </source>
</reference>
<dbReference type="PANTHER" id="PTHR11941:SF54">
    <property type="entry name" value="ENOYL-COA HYDRATASE, MITOCHONDRIAL"/>
    <property type="match status" value="1"/>
</dbReference>
<dbReference type="GO" id="GO:0016853">
    <property type="term" value="F:isomerase activity"/>
    <property type="evidence" value="ECO:0007669"/>
    <property type="project" value="UniProtKB-KW"/>
</dbReference>
<dbReference type="Proteomes" id="UP000012045">
    <property type="component" value="Unassembled WGS sequence"/>
</dbReference>
<dbReference type="Pfam" id="PF00378">
    <property type="entry name" value="ECH_1"/>
    <property type="match status" value="1"/>
</dbReference>
<dbReference type="GO" id="GO:0006635">
    <property type="term" value="P:fatty acid beta-oxidation"/>
    <property type="evidence" value="ECO:0007669"/>
    <property type="project" value="TreeGrafter"/>
</dbReference>
<evidence type="ECO:0000313" key="2">
    <source>
        <dbReference type="EMBL" id="EMR80696.1"/>
    </source>
</evidence>
<gene>
    <name evidence="2" type="ORF">BcDW1_10696</name>
</gene>
<dbReference type="CDD" id="cd06558">
    <property type="entry name" value="crotonase-like"/>
    <property type="match status" value="1"/>
</dbReference>
<feature type="chain" id="PRO_5004085521" evidence="1">
    <location>
        <begin position="21"/>
        <end position="293"/>
    </location>
</feature>
<feature type="signal peptide" evidence="1">
    <location>
        <begin position="1"/>
        <end position="20"/>
    </location>
</feature>
<proteinExistence type="predicted"/>
<dbReference type="EMBL" id="KB708109">
    <property type="protein sequence ID" value="EMR80696.1"/>
    <property type="molecule type" value="Genomic_DNA"/>
</dbReference>
<accession>M7TBB3</accession>
<dbReference type="SUPFAM" id="SSF52096">
    <property type="entry name" value="ClpP/crotonase"/>
    <property type="match status" value="1"/>
</dbReference>
<dbReference type="OrthoDB" id="410701at2759"/>
<dbReference type="HOGENOM" id="CLU_009834_7_1_1"/>
<organism evidence="2 3">
    <name type="scientific">Botryotinia fuckeliana (strain BcDW1)</name>
    <name type="common">Noble rot fungus</name>
    <name type="synonym">Botrytis cinerea</name>
    <dbReference type="NCBI Taxonomy" id="1290391"/>
    <lineage>
        <taxon>Eukaryota</taxon>
        <taxon>Fungi</taxon>
        <taxon>Dikarya</taxon>
        <taxon>Ascomycota</taxon>
        <taxon>Pezizomycotina</taxon>
        <taxon>Leotiomycetes</taxon>
        <taxon>Helotiales</taxon>
        <taxon>Sclerotiniaceae</taxon>
        <taxon>Botrytis</taxon>
    </lineage>
</organism>
<dbReference type="AlphaFoldDB" id="M7TBB3"/>
<dbReference type="PANTHER" id="PTHR11941">
    <property type="entry name" value="ENOYL-COA HYDRATASE-RELATED"/>
    <property type="match status" value="1"/>
</dbReference>